<evidence type="ECO:0000256" key="2">
    <source>
        <dbReference type="ARBA" id="ARBA00006285"/>
    </source>
</evidence>
<evidence type="ECO:0000313" key="8">
    <source>
        <dbReference type="Proteomes" id="UP000694427"/>
    </source>
</evidence>
<dbReference type="InterPro" id="IPR038901">
    <property type="entry name" value="HEXDC-like"/>
</dbReference>
<evidence type="ECO:0000256" key="5">
    <source>
        <dbReference type="SAM" id="MobiDB-lite"/>
    </source>
</evidence>
<dbReference type="PANTHER" id="PTHR21040">
    <property type="entry name" value="BCDNA.GH04120"/>
    <property type="match status" value="1"/>
</dbReference>
<gene>
    <name evidence="7" type="primary">LOC109076330</name>
</gene>
<dbReference type="CDD" id="cd06565">
    <property type="entry name" value="GH20_GcnA-like"/>
    <property type="match status" value="1"/>
</dbReference>
<dbReference type="AlphaFoldDB" id="A0A8C1K6S3"/>
<feature type="region of interest" description="Disordered" evidence="5">
    <location>
        <begin position="63"/>
        <end position="95"/>
    </location>
</feature>
<dbReference type="GO" id="GO:0004563">
    <property type="term" value="F:beta-N-acetylhexosaminidase activity"/>
    <property type="evidence" value="ECO:0007669"/>
    <property type="project" value="UniProtKB-EC"/>
</dbReference>
<reference evidence="7" key="1">
    <citation type="submission" date="2025-08" db="UniProtKB">
        <authorList>
            <consortium name="Ensembl"/>
        </authorList>
    </citation>
    <scope>IDENTIFICATION</scope>
</reference>
<feature type="compositionally biased region" description="Basic and acidic residues" evidence="5">
    <location>
        <begin position="63"/>
        <end position="81"/>
    </location>
</feature>
<comment type="catalytic activity">
    <reaction evidence="1">
        <text>Hydrolysis of terminal non-reducing N-acetyl-D-hexosamine residues in N-acetyl-beta-D-hexosaminides.</text>
        <dbReference type="EC" id="3.2.1.52"/>
    </reaction>
</comment>
<dbReference type="InterPro" id="IPR017853">
    <property type="entry name" value="GH"/>
</dbReference>
<accession>A0A8C1K6S3</accession>
<name>A0A8C1K6S3_CYPCA</name>
<dbReference type="InterPro" id="IPR015883">
    <property type="entry name" value="Glyco_hydro_20_cat"/>
</dbReference>
<sequence>MNTQKVMRLIVGCLVIVAMVKIFFHPSSSKDTSVKTHQIIQGGNFWAKQHIPQLNLVHNEEDPVKKEHAGNTEVQPEEKETIQSNQEELEPEIPDDTPMDPLKIVHLDLKGAAPKVKYLEEIFPLLSTLGANGILLEYEDMFPYEGELSILKSSFAYSPEDIEKIKSLAKQHKLELIPLVQVFGHLEFVLKHEKFFKLREVETYPNSLNPQAQGSMDLVQDMLTQVMKKHPEAKWFHIGADEVRGLGESEDSKRWLEANSGDMGKLFFNHVTTVGRFMTKLKRGIKLILWDDMFRKLSSDTIKESGLQDLASPMIWKYIPNMDVKEIGNYISKYEQAGFKGVWFASAFKGASGIDQKWTPISHHLKNHLQWQKVIQSMPQYKSVRFQGIALTGWQRYEHHTVLCELLPVAIPSLAVCLQTLKYGSFDTEAEKEVQRLLGCQVELSNNECKGASFPGSDVYEMVKKLNDNLESSVKKIMQSYHVKGSFSPYHRKRSFANPRNLAFFKDGLKKLMDEWDSFLLTFRKNMEAIFYPDTLEEWLEENVNEHIERLHEMVVDVKRIIKLNGQPYSSKLALEAFTSENFKTGNMEHMFNLQAYHNANNAT</sequence>
<dbReference type="EC" id="3.2.1.52" evidence="3"/>
<reference evidence="7" key="2">
    <citation type="submission" date="2025-09" db="UniProtKB">
        <authorList>
            <consortium name="Ensembl"/>
        </authorList>
    </citation>
    <scope>IDENTIFICATION</scope>
</reference>
<evidence type="ECO:0000256" key="4">
    <source>
        <dbReference type="ARBA" id="ARBA00022801"/>
    </source>
</evidence>
<dbReference type="Proteomes" id="UP000694427">
    <property type="component" value="Unplaced"/>
</dbReference>
<keyword evidence="4" id="KW-0378">Hydrolase</keyword>
<dbReference type="GO" id="GO:0005975">
    <property type="term" value="P:carbohydrate metabolic process"/>
    <property type="evidence" value="ECO:0007669"/>
    <property type="project" value="InterPro"/>
</dbReference>
<evidence type="ECO:0000256" key="3">
    <source>
        <dbReference type="ARBA" id="ARBA00012663"/>
    </source>
</evidence>
<dbReference type="Ensembl" id="ENSCCRT00010046094.1">
    <property type="protein sequence ID" value="ENSCCRP00010042010.1"/>
    <property type="gene ID" value="ENSCCRG00010017889.1"/>
</dbReference>
<comment type="similarity">
    <text evidence="2">Belongs to the glycosyl hydrolase 20 family.</text>
</comment>
<evidence type="ECO:0000313" key="7">
    <source>
        <dbReference type="Ensembl" id="ENSCCRP00010042010.1"/>
    </source>
</evidence>
<evidence type="ECO:0000259" key="6">
    <source>
        <dbReference type="Pfam" id="PF00728"/>
    </source>
</evidence>
<dbReference type="Gene3D" id="3.20.20.80">
    <property type="entry name" value="Glycosidases"/>
    <property type="match status" value="1"/>
</dbReference>
<evidence type="ECO:0000256" key="1">
    <source>
        <dbReference type="ARBA" id="ARBA00001231"/>
    </source>
</evidence>
<proteinExistence type="inferred from homology"/>
<feature type="domain" description="Glycoside hydrolase family 20 catalytic" evidence="6">
    <location>
        <begin position="153"/>
        <end position="322"/>
    </location>
</feature>
<keyword evidence="8" id="KW-1185">Reference proteome</keyword>
<dbReference type="SUPFAM" id="SSF51445">
    <property type="entry name" value="(Trans)glycosidases"/>
    <property type="match status" value="1"/>
</dbReference>
<dbReference type="PANTHER" id="PTHR21040:SF5">
    <property type="entry name" value="BETA-N-ACETYLHEXOSAMINIDASE"/>
    <property type="match status" value="1"/>
</dbReference>
<organism evidence="7 8">
    <name type="scientific">Cyprinus carpio</name>
    <name type="common">Common carp</name>
    <dbReference type="NCBI Taxonomy" id="7962"/>
    <lineage>
        <taxon>Eukaryota</taxon>
        <taxon>Metazoa</taxon>
        <taxon>Chordata</taxon>
        <taxon>Craniata</taxon>
        <taxon>Vertebrata</taxon>
        <taxon>Euteleostomi</taxon>
        <taxon>Actinopterygii</taxon>
        <taxon>Neopterygii</taxon>
        <taxon>Teleostei</taxon>
        <taxon>Ostariophysi</taxon>
        <taxon>Cypriniformes</taxon>
        <taxon>Cyprinidae</taxon>
        <taxon>Cyprininae</taxon>
        <taxon>Cyprinus</taxon>
    </lineage>
</organism>
<protein>
    <recommendedName>
        <fullName evidence="3">beta-N-acetylhexosaminidase</fullName>
        <ecNumber evidence="3">3.2.1.52</ecNumber>
    </recommendedName>
</protein>
<dbReference type="Pfam" id="PF00728">
    <property type="entry name" value="Glyco_hydro_20"/>
    <property type="match status" value="1"/>
</dbReference>